<name>A0A368HLQ1_9GAMM</name>
<dbReference type="AlphaFoldDB" id="A0A368HLQ1"/>
<dbReference type="EMBL" id="PSYR01000001">
    <property type="protein sequence ID" value="RCN59368.1"/>
    <property type="molecule type" value="Genomic_DNA"/>
</dbReference>
<evidence type="ECO:0000313" key="2">
    <source>
        <dbReference type="EMBL" id="RCN59368.1"/>
    </source>
</evidence>
<sequence length="80" mass="8891">MNTRPAILDHTIGISIFEPRYGNDETGTATYDMVPLLKTVLYAYARAIASSGLVERGCREDVIFMALLADIRPHFTAMPM</sequence>
<comment type="caution">
    <text evidence="2">The sequence shown here is derived from an EMBL/GenBank/DDBJ whole genome shotgun (WGS) entry which is preliminary data.</text>
</comment>
<dbReference type="InterPro" id="IPR008490">
    <property type="entry name" value="Transposase_InsH_N"/>
</dbReference>
<dbReference type="OrthoDB" id="9182628at2"/>
<dbReference type="Proteomes" id="UP000253250">
    <property type="component" value="Unassembled WGS sequence"/>
</dbReference>
<feature type="domain" description="Transposase InsH N-terminal" evidence="1">
    <location>
        <begin position="7"/>
        <end position="77"/>
    </location>
</feature>
<accession>A0A368HLQ1</accession>
<protein>
    <recommendedName>
        <fullName evidence="1">Transposase InsH N-terminal domain-containing protein</fullName>
    </recommendedName>
</protein>
<evidence type="ECO:0000259" key="1">
    <source>
        <dbReference type="Pfam" id="PF05598"/>
    </source>
</evidence>
<keyword evidence="3" id="KW-1185">Reference proteome</keyword>
<organism evidence="2 3">
    <name type="scientific">Acidiferrobacter thiooxydans</name>
    <dbReference type="NCBI Taxonomy" id="163359"/>
    <lineage>
        <taxon>Bacteria</taxon>
        <taxon>Pseudomonadati</taxon>
        <taxon>Pseudomonadota</taxon>
        <taxon>Gammaproteobacteria</taxon>
        <taxon>Acidiferrobacterales</taxon>
        <taxon>Acidiferrobacteraceae</taxon>
        <taxon>Acidiferrobacter</taxon>
    </lineage>
</organism>
<evidence type="ECO:0000313" key="3">
    <source>
        <dbReference type="Proteomes" id="UP000253250"/>
    </source>
</evidence>
<gene>
    <name evidence="2" type="ORF">C4900_06630</name>
</gene>
<reference evidence="2 3" key="1">
    <citation type="submission" date="2018-02" db="EMBL/GenBank/DDBJ databases">
        <title>Insights into the biology of acidophilic members of the Acidiferrobacteraceae family derived from comparative genomic analyses.</title>
        <authorList>
            <person name="Issotta F."/>
            <person name="Thyssen C."/>
            <person name="Mena C."/>
            <person name="Moya A."/>
            <person name="Bellenberg S."/>
            <person name="Sproer C."/>
            <person name="Covarrubias P.C."/>
            <person name="Sand W."/>
            <person name="Quatrini R."/>
            <person name="Vera M."/>
        </authorList>
    </citation>
    <scope>NUCLEOTIDE SEQUENCE [LARGE SCALE GENOMIC DNA]</scope>
    <source>
        <strain evidence="3">m-1</strain>
    </source>
</reference>
<dbReference type="RefSeq" id="WP_114282712.1">
    <property type="nucleotide sequence ID" value="NZ_PSYR01000001.1"/>
</dbReference>
<dbReference type="Pfam" id="PF05598">
    <property type="entry name" value="DUF772"/>
    <property type="match status" value="1"/>
</dbReference>
<proteinExistence type="predicted"/>